<dbReference type="InterPro" id="IPR011712">
    <property type="entry name" value="Sig_transdc_His_kin_sub3_dim/P"/>
</dbReference>
<keyword evidence="6 11" id="KW-0418">Kinase</keyword>
<dbReference type="PANTHER" id="PTHR24421">
    <property type="entry name" value="NITRATE/NITRITE SENSOR PROTEIN NARX-RELATED"/>
    <property type="match status" value="1"/>
</dbReference>
<evidence type="ECO:0000256" key="6">
    <source>
        <dbReference type="ARBA" id="ARBA00022777"/>
    </source>
</evidence>
<evidence type="ECO:0000256" key="4">
    <source>
        <dbReference type="ARBA" id="ARBA00022679"/>
    </source>
</evidence>
<keyword evidence="12" id="KW-1185">Reference proteome</keyword>
<keyword evidence="4" id="KW-0808">Transferase</keyword>
<name>A0ABV3JUN1_STRON</name>
<evidence type="ECO:0000256" key="8">
    <source>
        <dbReference type="ARBA" id="ARBA00023012"/>
    </source>
</evidence>
<organism evidence="11 12">
    <name type="scientific">Streptomyces orinoci</name>
    <name type="common">Streptoverticillium orinoci</name>
    <dbReference type="NCBI Taxonomy" id="67339"/>
    <lineage>
        <taxon>Bacteria</taxon>
        <taxon>Bacillati</taxon>
        <taxon>Actinomycetota</taxon>
        <taxon>Actinomycetes</taxon>
        <taxon>Kitasatosporales</taxon>
        <taxon>Streptomycetaceae</taxon>
        <taxon>Streptomyces</taxon>
    </lineage>
</organism>
<dbReference type="RefSeq" id="WP_109278524.1">
    <property type="nucleotide sequence ID" value="NZ_JBFAUK010000002.1"/>
</dbReference>
<dbReference type="GO" id="GO:0016301">
    <property type="term" value="F:kinase activity"/>
    <property type="evidence" value="ECO:0007669"/>
    <property type="project" value="UniProtKB-KW"/>
</dbReference>
<evidence type="ECO:0000256" key="9">
    <source>
        <dbReference type="SAM" id="Phobius"/>
    </source>
</evidence>
<dbReference type="SUPFAM" id="SSF55874">
    <property type="entry name" value="ATPase domain of HSP90 chaperone/DNA topoisomerase II/histidine kinase"/>
    <property type="match status" value="1"/>
</dbReference>
<evidence type="ECO:0000256" key="5">
    <source>
        <dbReference type="ARBA" id="ARBA00022741"/>
    </source>
</evidence>
<accession>A0ABV3JUN1</accession>
<keyword evidence="9" id="KW-1133">Transmembrane helix</keyword>
<evidence type="ECO:0000256" key="3">
    <source>
        <dbReference type="ARBA" id="ARBA00022553"/>
    </source>
</evidence>
<comment type="catalytic activity">
    <reaction evidence="1">
        <text>ATP + protein L-histidine = ADP + protein N-phospho-L-histidine.</text>
        <dbReference type="EC" id="2.7.13.3"/>
    </reaction>
</comment>
<dbReference type="InterPro" id="IPR036890">
    <property type="entry name" value="HATPase_C_sf"/>
</dbReference>
<dbReference type="Gene3D" id="3.30.565.10">
    <property type="entry name" value="Histidine kinase-like ATPase, C-terminal domain"/>
    <property type="match status" value="1"/>
</dbReference>
<dbReference type="EC" id="2.7.13.3" evidence="2"/>
<evidence type="ECO:0000256" key="1">
    <source>
        <dbReference type="ARBA" id="ARBA00000085"/>
    </source>
</evidence>
<keyword evidence="5" id="KW-0547">Nucleotide-binding</keyword>
<keyword evidence="7" id="KW-0067">ATP-binding</keyword>
<feature type="transmembrane region" description="Helical" evidence="9">
    <location>
        <begin position="108"/>
        <end position="127"/>
    </location>
</feature>
<dbReference type="Pfam" id="PF07730">
    <property type="entry name" value="HisKA_3"/>
    <property type="match status" value="1"/>
</dbReference>
<evidence type="ECO:0000313" key="11">
    <source>
        <dbReference type="EMBL" id="MEV5505345.1"/>
    </source>
</evidence>
<feature type="transmembrane region" description="Helical" evidence="9">
    <location>
        <begin position="76"/>
        <end position="96"/>
    </location>
</feature>
<proteinExistence type="predicted"/>
<dbReference type="Proteomes" id="UP001552594">
    <property type="component" value="Unassembled WGS sequence"/>
</dbReference>
<keyword evidence="9" id="KW-0812">Transmembrane</keyword>
<keyword evidence="8" id="KW-0902">Two-component regulatory system</keyword>
<feature type="domain" description="Signal transduction histidine kinase subgroup 3 dimerisation and phosphoacceptor" evidence="10">
    <location>
        <begin position="189"/>
        <end position="252"/>
    </location>
</feature>
<evidence type="ECO:0000256" key="2">
    <source>
        <dbReference type="ARBA" id="ARBA00012438"/>
    </source>
</evidence>
<keyword evidence="9" id="KW-0472">Membrane</keyword>
<evidence type="ECO:0000313" key="12">
    <source>
        <dbReference type="Proteomes" id="UP001552594"/>
    </source>
</evidence>
<dbReference type="EMBL" id="JBFAUK010000002">
    <property type="protein sequence ID" value="MEV5505345.1"/>
    <property type="molecule type" value="Genomic_DNA"/>
</dbReference>
<dbReference type="Gene3D" id="1.20.5.1930">
    <property type="match status" value="1"/>
</dbReference>
<comment type="caution">
    <text evidence="11">The sequence shown here is derived from an EMBL/GenBank/DDBJ whole genome shotgun (WGS) entry which is preliminary data.</text>
</comment>
<dbReference type="PANTHER" id="PTHR24421:SF10">
    <property type="entry name" value="NITRATE_NITRITE SENSOR PROTEIN NARQ"/>
    <property type="match status" value="1"/>
</dbReference>
<feature type="transmembrane region" description="Helical" evidence="9">
    <location>
        <begin position="133"/>
        <end position="153"/>
    </location>
</feature>
<reference evidence="11 12" key="1">
    <citation type="submission" date="2024-06" db="EMBL/GenBank/DDBJ databases">
        <title>The Natural Products Discovery Center: Release of the First 8490 Sequenced Strains for Exploring Actinobacteria Biosynthetic Diversity.</title>
        <authorList>
            <person name="Kalkreuter E."/>
            <person name="Kautsar S.A."/>
            <person name="Yang D."/>
            <person name="Bader C.D."/>
            <person name="Teijaro C.N."/>
            <person name="Fluegel L."/>
            <person name="Davis C.M."/>
            <person name="Simpson J.R."/>
            <person name="Lauterbach L."/>
            <person name="Steele A.D."/>
            <person name="Gui C."/>
            <person name="Meng S."/>
            <person name="Li G."/>
            <person name="Viehrig K."/>
            <person name="Ye F."/>
            <person name="Su P."/>
            <person name="Kiefer A.F."/>
            <person name="Nichols A."/>
            <person name="Cepeda A.J."/>
            <person name="Yan W."/>
            <person name="Fan B."/>
            <person name="Jiang Y."/>
            <person name="Adhikari A."/>
            <person name="Zheng C.-J."/>
            <person name="Schuster L."/>
            <person name="Cowan T.M."/>
            <person name="Smanski M.J."/>
            <person name="Chevrette M.G."/>
            <person name="De Carvalho L.P.S."/>
            <person name="Shen B."/>
        </authorList>
    </citation>
    <scope>NUCLEOTIDE SEQUENCE [LARGE SCALE GENOMIC DNA]</scope>
    <source>
        <strain evidence="11 12">NPDC052347</strain>
    </source>
</reference>
<evidence type="ECO:0000259" key="10">
    <source>
        <dbReference type="Pfam" id="PF07730"/>
    </source>
</evidence>
<dbReference type="CDD" id="cd16917">
    <property type="entry name" value="HATPase_UhpB-NarQ-NarX-like"/>
    <property type="match status" value="1"/>
</dbReference>
<feature type="transmembrane region" description="Helical" evidence="9">
    <location>
        <begin position="50"/>
        <end position="70"/>
    </location>
</feature>
<protein>
    <recommendedName>
        <fullName evidence="2">histidine kinase</fullName>
        <ecNumber evidence="2">2.7.13.3</ecNumber>
    </recommendedName>
</protein>
<gene>
    <name evidence="11" type="ORF">AB0L16_02570</name>
</gene>
<sequence length="565" mass="59218">MVWKSRVRRLWLRLTAPEQWSRRRTAAESTLATVLALLGAVEQYARGLGWVRVVLVALLVAAVCLVRRVLPATALIAAAAATELAPVTGCLLLIVAGGSAGRRIDGALRALAAFGAAFLVFEGLPLLKDPTAVWLLVFNVLLFLVITVVPGLAHRYWSQRRTLLHTLRERNLQLLREREMVAGQARMRERQRIAQDMHDSLGHQLALIAVQTGALEVSRELTDQQREAVGVLRQASVAAMHELRAVVGVLKDGTVEDGPVADERPAARVVAAVDGLVESATAAGLKVRTVRSGEPRPLGPAADHAGYRVVQEGLTNASKHAPGAPITVGLHYEPDSLVVEVANGPAPAAGGAPGAAVSGGQGLTGLRERVRLAGGMVHAGPTGDGGFRLAAVLPYPEADGTDPAFAEAGDELGGPGRTAADDGVPVTGRSAPSEEFKDVLGPHRSKGCLIGIATALFLLVGLVLLIVAGVGKVMDEAGRAMLDPGTYAAIRVGSTEDEVRHRLPSGKSLLTSGLKGKGPAVPAGASCLSLLSTDSAGPAGTDTVYRFCFRDGKLIEKREFRVKND</sequence>
<keyword evidence="3" id="KW-0597">Phosphoprotein</keyword>
<dbReference type="InterPro" id="IPR050482">
    <property type="entry name" value="Sensor_HK_TwoCompSys"/>
</dbReference>
<feature type="transmembrane region" description="Helical" evidence="9">
    <location>
        <begin position="447"/>
        <end position="471"/>
    </location>
</feature>
<evidence type="ECO:0000256" key="7">
    <source>
        <dbReference type="ARBA" id="ARBA00022840"/>
    </source>
</evidence>